<evidence type="ECO:0000313" key="1">
    <source>
        <dbReference type="EMBL" id="SFQ22910.1"/>
    </source>
</evidence>
<evidence type="ECO:0000313" key="2">
    <source>
        <dbReference type="Proteomes" id="UP000198577"/>
    </source>
</evidence>
<keyword evidence="2" id="KW-1185">Reference proteome</keyword>
<dbReference type="RefSeq" id="WP_092282456.1">
    <property type="nucleotide sequence ID" value="NZ_FOXR01000019.1"/>
</dbReference>
<dbReference type="Proteomes" id="UP000198577">
    <property type="component" value="Unassembled WGS sequence"/>
</dbReference>
<sequence length="85" mass="10236">MWIRNKRTGMIWEIIDEKMIKRLLASDDYEEVQEQQQDQQEQKQEKIDLKKLSFNELKHLASEKGINTYQMTKKDLLKALKRIGV</sequence>
<proteinExistence type="predicted"/>
<dbReference type="STRING" id="937334.SAMN05444406_11921"/>
<dbReference type="EMBL" id="FOXR01000019">
    <property type="protein sequence ID" value="SFQ22910.1"/>
    <property type="molecule type" value="Genomic_DNA"/>
</dbReference>
<name>A0A1I5WT64_9FIRM</name>
<gene>
    <name evidence="1" type="ORF">SAMN05444406_11921</name>
</gene>
<organism evidence="1 2">
    <name type="scientific">Caldicoprobacter faecalis</name>
    <dbReference type="NCBI Taxonomy" id="937334"/>
    <lineage>
        <taxon>Bacteria</taxon>
        <taxon>Bacillati</taxon>
        <taxon>Bacillota</taxon>
        <taxon>Clostridia</taxon>
        <taxon>Caldicoprobacterales</taxon>
        <taxon>Caldicoprobacteraceae</taxon>
        <taxon>Caldicoprobacter</taxon>
    </lineage>
</organism>
<accession>A0A1I5WT64</accession>
<protein>
    <submittedName>
        <fullName evidence="1">Rho termination factor, N-terminal domain</fullName>
    </submittedName>
</protein>
<reference evidence="1 2" key="1">
    <citation type="submission" date="2016-10" db="EMBL/GenBank/DDBJ databases">
        <authorList>
            <person name="de Groot N.N."/>
        </authorList>
    </citation>
    <scope>NUCLEOTIDE SEQUENCE [LARGE SCALE GENOMIC DNA]</scope>
    <source>
        <strain evidence="1 2">DSM 20678</strain>
    </source>
</reference>
<dbReference type="AlphaFoldDB" id="A0A1I5WT64"/>